<dbReference type="InterPro" id="IPR007475">
    <property type="entry name" value="UbiK"/>
</dbReference>
<keyword evidence="1" id="KW-0963">Cytoplasm</keyword>
<dbReference type="Proteomes" id="UP001239782">
    <property type="component" value="Chromosome"/>
</dbReference>
<dbReference type="PANTHER" id="PTHR38040">
    <property type="entry name" value="UBIQUINONE BIOSYNTHESIS ACCESSORY FACTOR UBIK"/>
    <property type="match status" value="1"/>
</dbReference>
<comment type="function">
    <text evidence="1">Required for efficient ubiquinone (coenzyme Q) biosynthesis. UbiK is probably an accessory factor of Ubi enzymes and facilitates ubiquinone biosynthesis by acting as an assembly factor, a targeting factor, or both.</text>
</comment>
<gene>
    <name evidence="1" type="primary">ubiK</name>
    <name evidence="2" type="ORF">Q9312_12910</name>
</gene>
<dbReference type="HAMAP" id="MF_02216">
    <property type="entry name" value="UbiK"/>
    <property type="match status" value="1"/>
</dbReference>
<comment type="similarity">
    <text evidence="1">Belongs to the UbiK family.</text>
</comment>
<dbReference type="GO" id="GO:0006744">
    <property type="term" value="P:ubiquinone biosynthetic process"/>
    <property type="evidence" value="ECO:0007669"/>
    <property type="project" value="UniProtKB-UniRule"/>
</dbReference>
<dbReference type="NCBIfam" id="NF047835">
    <property type="entry name" value="UbiqAccUbiK"/>
    <property type="match status" value="1"/>
</dbReference>
<dbReference type="RefSeq" id="WP_309201271.1">
    <property type="nucleotide sequence ID" value="NZ_CP133548.1"/>
</dbReference>
<evidence type="ECO:0000313" key="3">
    <source>
        <dbReference type="Proteomes" id="UP001239782"/>
    </source>
</evidence>
<reference evidence="2 3" key="1">
    <citation type="submission" date="2023-08" db="EMBL/GenBank/DDBJ databases">
        <title>Pleionea litopenaei sp. nov., isolated from stomach of juvenile Litopenaeus vannamei.</title>
        <authorList>
            <person name="Rho A.M."/>
            <person name="Hwang C.Y."/>
        </authorList>
    </citation>
    <scope>NUCLEOTIDE SEQUENCE [LARGE SCALE GENOMIC DNA]</scope>
    <source>
        <strain evidence="2 3">HL-JVS1</strain>
    </source>
</reference>
<accession>A0AA51RRH1</accession>
<keyword evidence="3" id="KW-1185">Reference proteome</keyword>
<dbReference type="Pfam" id="PF04380">
    <property type="entry name" value="BMFP"/>
    <property type="match status" value="1"/>
</dbReference>
<organism evidence="2 3">
    <name type="scientific">Pleionea litopenaei</name>
    <dbReference type="NCBI Taxonomy" id="3070815"/>
    <lineage>
        <taxon>Bacteria</taxon>
        <taxon>Pseudomonadati</taxon>
        <taxon>Pseudomonadota</taxon>
        <taxon>Gammaproteobacteria</taxon>
        <taxon>Oceanospirillales</taxon>
        <taxon>Pleioneaceae</taxon>
        <taxon>Pleionea</taxon>
    </lineage>
</organism>
<sequence length="83" mass="9882">MIDPKIIDEISGKMSQLMPPELKKFSQQMEQQWRQVLQSQLSKLELVSREEFDVQSKVLLKTRQKLEVLEQQVAELERLLKEQ</sequence>
<dbReference type="EMBL" id="CP133548">
    <property type="protein sequence ID" value="WMS86119.1"/>
    <property type="molecule type" value="Genomic_DNA"/>
</dbReference>
<dbReference type="PANTHER" id="PTHR38040:SF1">
    <property type="entry name" value="UBIQUINONE BIOSYNTHESIS ACCESSORY FACTOR UBIK"/>
    <property type="match status" value="1"/>
</dbReference>
<dbReference type="AlphaFoldDB" id="A0AA51RRH1"/>
<name>A0AA51RRH1_9GAMM</name>
<evidence type="ECO:0000256" key="1">
    <source>
        <dbReference type="HAMAP-Rule" id="MF_02216"/>
    </source>
</evidence>
<dbReference type="KEGG" id="plei:Q9312_12910"/>
<dbReference type="GO" id="GO:0005829">
    <property type="term" value="C:cytosol"/>
    <property type="evidence" value="ECO:0007669"/>
    <property type="project" value="TreeGrafter"/>
</dbReference>
<comment type="subcellular location">
    <subcellularLocation>
        <location evidence="1">Cytoplasm</location>
    </subcellularLocation>
</comment>
<proteinExistence type="inferred from homology"/>
<comment type="pathway">
    <text evidence="1">Cofactor biosynthesis; ubiquinone biosynthesis.</text>
</comment>
<keyword evidence="1" id="KW-0831">Ubiquinone biosynthesis</keyword>
<protein>
    <recommendedName>
        <fullName evidence="1">Ubiquinone biosynthesis accessory factor UbiK</fullName>
    </recommendedName>
</protein>
<evidence type="ECO:0000313" key="2">
    <source>
        <dbReference type="EMBL" id="WMS86119.1"/>
    </source>
</evidence>